<reference evidence="4 5" key="1">
    <citation type="journal article" date="2017" name="Nature">
        <title>The Apostasia genome and the evolution of orchids.</title>
        <authorList>
            <person name="Zhang G.Q."/>
            <person name="Liu K.W."/>
            <person name="Li Z."/>
            <person name="Lohaus R."/>
            <person name="Hsiao Y.Y."/>
            <person name="Niu S.C."/>
            <person name="Wang J.Y."/>
            <person name="Lin Y.C."/>
            <person name="Xu Q."/>
            <person name="Chen L.J."/>
            <person name="Yoshida K."/>
            <person name="Fujiwara S."/>
            <person name="Wang Z.W."/>
            <person name="Zhang Y.Q."/>
            <person name="Mitsuda N."/>
            <person name="Wang M."/>
            <person name="Liu G.H."/>
            <person name="Pecoraro L."/>
            <person name="Huang H.X."/>
            <person name="Xiao X.J."/>
            <person name="Lin M."/>
            <person name="Wu X.Y."/>
            <person name="Wu W.L."/>
            <person name="Chen Y.Y."/>
            <person name="Chang S.B."/>
            <person name="Sakamoto S."/>
            <person name="Ohme-Takagi M."/>
            <person name="Yagi M."/>
            <person name="Zeng S.J."/>
            <person name="Shen C.Y."/>
            <person name="Yeh C.M."/>
            <person name="Luo Y.B."/>
            <person name="Tsai W.C."/>
            <person name="Van de Peer Y."/>
            <person name="Liu Z.J."/>
        </authorList>
    </citation>
    <scope>NUCLEOTIDE SEQUENCE [LARGE SCALE GENOMIC DNA]</scope>
    <source>
        <strain evidence="5">cv. Shenzhen</strain>
        <tissue evidence="4">Stem</tissue>
    </source>
</reference>
<dbReference type="STRING" id="1088818.A0A2I0A9P0"/>
<dbReference type="GO" id="GO:0005874">
    <property type="term" value="C:microtubule"/>
    <property type="evidence" value="ECO:0007669"/>
    <property type="project" value="InterPro"/>
</dbReference>
<dbReference type="Proteomes" id="UP000236161">
    <property type="component" value="Unassembled WGS sequence"/>
</dbReference>
<dbReference type="EMBL" id="KZ452008">
    <property type="protein sequence ID" value="PKA52283.1"/>
    <property type="molecule type" value="Genomic_DNA"/>
</dbReference>
<gene>
    <name evidence="4" type="ORF">AXF42_Ash010179</name>
</gene>
<dbReference type="InterPro" id="IPR016024">
    <property type="entry name" value="ARM-type_fold"/>
</dbReference>
<evidence type="ECO:0000313" key="4">
    <source>
        <dbReference type="EMBL" id="PKA52283.1"/>
    </source>
</evidence>
<feature type="domain" description="TORTIFOLIA1/SINE1-2 N-terminal" evidence="3">
    <location>
        <begin position="18"/>
        <end position="289"/>
    </location>
</feature>
<proteinExistence type="predicted"/>
<dbReference type="InterPro" id="IPR033337">
    <property type="entry name" value="TORTIFOLIA1/SINE1-2"/>
</dbReference>
<organism evidence="4 5">
    <name type="scientific">Apostasia shenzhenica</name>
    <dbReference type="NCBI Taxonomy" id="1088818"/>
    <lineage>
        <taxon>Eukaryota</taxon>
        <taxon>Viridiplantae</taxon>
        <taxon>Streptophyta</taxon>
        <taxon>Embryophyta</taxon>
        <taxon>Tracheophyta</taxon>
        <taxon>Spermatophyta</taxon>
        <taxon>Magnoliopsida</taxon>
        <taxon>Liliopsida</taxon>
        <taxon>Asparagales</taxon>
        <taxon>Orchidaceae</taxon>
        <taxon>Apostasioideae</taxon>
        <taxon>Apostasia</taxon>
    </lineage>
</organism>
<feature type="transmembrane region" description="Helical" evidence="2">
    <location>
        <begin position="546"/>
        <end position="570"/>
    </location>
</feature>
<dbReference type="PANTHER" id="PTHR31355:SF4">
    <property type="entry name" value="TOG DOMAIN-CONTAINING PROTEIN"/>
    <property type="match status" value="1"/>
</dbReference>
<dbReference type="SUPFAM" id="SSF48371">
    <property type="entry name" value="ARM repeat"/>
    <property type="match status" value="1"/>
</dbReference>
<accession>A0A2I0A9P0</accession>
<dbReference type="AlphaFoldDB" id="A0A2I0A9P0"/>
<dbReference type="Pfam" id="PF24714">
    <property type="entry name" value="TOR1L1_N"/>
    <property type="match status" value="1"/>
</dbReference>
<dbReference type="Gene3D" id="1.25.10.10">
    <property type="entry name" value="Leucine-rich Repeat Variant"/>
    <property type="match status" value="1"/>
</dbReference>
<evidence type="ECO:0000256" key="2">
    <source>
        <dbReference type="SAM" id="Phobius"/>
    </source>
</evidence>
<evidence type="ECO:0000256" key="1">
    <source>
        <dbReference type="SAM" id="MobiDB-lite"/>
    </source>
</evidence>
<evidence type="ECO:0000313" key="5">
    <source>
        <dbReference type="Proteomes" id="UP000236161"/>
    </source>
</evidence>
<keyword evidence="2" id="KW-1133">Transmembrane helix</keyword>
<protein>
    <recommendedName>
        <fullName evidence="3">TORTIFOLIA1/SINE1-2 N-terminal domain-containing protein</fullName>
    </recommendedName>
</protein>
<keyword evidence="5" id="KW-1185">Reference proteome</keyword>
<keyword evidence="2" id="KW-0812">Transmembrane</keyword>
<keyword evidence="2" id="KW-0472">Membrane</keyword>
<dbReference type="GO" id="GO:0008017">
    <property type="term" value="F:microtubule binding"/>
    <property type="evidence" value="ECO:0007669"/>
    <property type="project" value="InterPro"/>
</dbReference>
<dbReference type="PANTHER" id="PTHR31355">
    <property type="entry name" value="MICROTUBULE-ASSOCIATED PROTEIN TORTIFOLIA1"/>
    <property type="match status" value="1"/>
</dbReference>
<dbReference type="OrthoDB" id="611190at2759"/>
<sequence length="588" mass="65200">MVRNLSPLVQQELENLDKDAESRRSAMKALKSYATNMDSKAIPQFLAQVSETNSHGSPSGECSISLFEVLARVHGRSIVPQIESIMTTIIRTLSTSAGSFPLHQACSKVVPAIARYGIDPSTPDDDKKKIIFSLYKPLTESLMSSPECLASGAALCLKALVESNNWKCASDDMVNDVCLKATVALGEKKTQSNSHMGLAMALAKHNCSIAEAYVGSLIRSGLHILTSGSIEKNSQKRFFAIQMINFLMKCIDSRNFSLELDDVVDAMEKCQNDQMPYVRGAAFEAFQTAKGVVASYHDLDRRVERIPQVEFPTPESIVVTSSINCEARTETPNSVSLSSPNGEHLSRRAHRRLWKNNFGGVDLSCNDSFFIKACSSSNITEAELRKLNCDENYENEGTDTEFSESFLGFVPSSVGSTSRDSTPSPQRSRKGLSIDDIRIYTTPRKLIRSLQNQIDCTSRDKTTDEAMEPNGEDHSHSTDVDTKFEFKEVSHLRKRKSTASSVEQVHQSIDSVSSYDPLDRHGSRMVSKPTIENLQGTEINNVKTAWYVKSVVALVFGLVVMNFVIIMLIVRNYDDDDDDERCFCLVPT</sequence>
<dbReference type="InterPro" id="IPR057600">
    <property type="entry name" value="TORTIFOLIA1/SINE1-2_N"/>
</dbReference>
<name>A0A2I0A9P0_9ASPA</name>
<feature type="region of interest" description="Disordered" evidence="1">
    <location>
        <begin position="413"/>
        <end position="434"/>
    </location>
</feature>
<feature type="region of interest" description="Disordered" evidence="1">
    <location>
        <begin position="457"/>
        <end position="479"/>
    </location>
</feature>
<feature type="compositionally biased region" description="Polar residues" evidence="1">
    <location>
        <begin position="413"/>
        <end position="426"/>
    </location>
</feature>
<evidence type="ECO:0000259" key="3">
    <source>
        <dbReference type="Pfam" id="PF24714"/>
    </source>
</evidence>
<dbReference type="InterPro" id="IPR011989">
    <property type="entry name" value="ARM-like"/>
</dbReference>